<protein>
    <submittedName>
        <fullName evidence="1">Uncharacterized protein</fullName>
    </submittedName>
</protein>
<proteinExistence type="predicted"/>
<evidence type="ECO:0000313" key="1">
    <source>
        <dbReference type="EMBL" id="SVC70574.1"/>
    </source>
</evidence>
<reference evidence="1" key="1">
    <citation type="submission" date="2018-05" db="EMBL/GenBank/DDBJ databases">
        <authorList>
            <person name="Lanie J.A."/>
            <person name="Ng W.-L."/>
            <person name="Kazmierczak K.M."/>
            <person name="Andrzejewski T.M."/>
            <person name="Davidsen T.M."/>
            <person name="Wayne K.J."/>
            <person name="Tettelin H."/>
            <person name="Glass J.I."/>
            <person name="Rusch D."/>
            <person name="Podicherti R."/>
            <person name="Tsui H.-C.T."/>
            <person name="Winkler M.E."/>
        </authorList>
    </citation>
    <scope>NUCLEOTIDE SEQUENCE</scope>
</reference>
<organism evidence="1">
    <name type="scientific">marine metagenome</name>
    <dbReference type="NCBI Taxonomy" id="408172"/>
    <lineage>
        <taxon>unclassified sequences</taxon>
        <taxon>metagenomes</taxon>
        <taxon>ecological metagenomes</taxon>
    </lineage>
</organism>
<accession>A0A382PAY1</accession>
<name>A0A382PAY1_9ZZZZ</name>
<sequence length="141" mass="15658">MSRQPLFHGLIVSESNETVGTTHVGNEAHYVINDDGFHRHVSADKIDRAVLSELRNQIINHKDVISDSALQMSGQDDLFTKAMIDSSLNNIDDHMDMLLEQGLPGGAKQWLGMLGFRIMVNHHGEIVEMSQPGTINPDDNN</sequence>
<dbReference type="AlphaFoldDB" id="A0A382PAY1"/>
<gene>
    <name evidence="1" type="ORF">METZ01_LOCUS323428</name>
</gene>
<dbReference type="EMBL" id="UINC01106131">
    <property type="protein sequence ID" value="SVC70574.1"/>
    <property type="molecule type" value="Genomic_DNA"/>
</dbReference>